<protein>
    <submittedName>
        <fullName evidence="2">Anti-sigma factor family protein</fullName>
    </submittedName>
</protein>
<name>A0ABV7UUH2_9GAMM</name>
<evidence type="ECO:0000313" key="3">
    <source>
        <dbReference type="Proteomes" id="UP001595724"/>
    </source>
</evidence>
<dbReference type="Gene3D" id="1.10.10.1320">
    <property type="entry name" value="Anti-sigma factor, zinc-finger domain"/>
    <property type="match status" value="1"/>
</dbReference>
<evidence type="ECO:0000256" key="1">
    <source>
        <dbReference type="SAM" id="Phobius"/>
    </source>
</evidence>
<keyword evidence="1" id="KW-0812">Transmembrane</keyword>
<accession>A0ABV7UUH2</accession>
<dbReference type="InterPro" id="IPR041916">
    <property type="entry name" value="Anti_sigma_zinc_sf"/>
</dbReference>
<dbReference type="Proteomes" id="UP001595724">
    <property type="component" value="Unassembled WGS sequence"/>
</dbReference>
<feature type="transmembrane region" description="Helical" evidence="1">
    <location>
        <begin position="83"/>
        <end position="102"/>
    </location>
</feature>
<evidence type="ECO:0000313" key="2">
    <source>
        <dbReference type="EMBL" id="MFC3660102.1"/>
    </source>
</evidence>
<proteinExistence type="predicted"/>
<dbReference type="RefSeq" id="WP_386708953.1">
    <property type="nucleotide sequence ID" value="NZ_JBHRYF010000008.1"/>
</dbReference>
<sequence length="250" mass="27276">MNTRMPDDDTLQAYVDGQLDEARRREVDACLAAQPALAARVAQWQRDAAGLRAALAGGLSLPPPARLDPIAIRRTRRARTRRRLALCASLVLAIGLGGVGGWQAKSARVAAAAPPMDDALTAYRIFATDRMRPVEMDASRGPELQAWLSARLGRPMSLPDLQPFGFSLLGGRMLATPDGAAAMLMYQDDAGRRISFYVRPSSRFVDARGTRRDDGLALRYWYRNGYGFAVVGRADDPRTLEVQQAIPPAV</sequence>
<comment type="caution">
    <text evidence="2">The sequence shown here is derived from an EMBL/GenBank/DDBJ whole genome shotgun (WGS) entry which is preliminary data.</text>
</comment>
<dbReference type="EMBL" id="JBHRYF010000008">
    <property type="protein sequence ID" value="MFC3660102.1"/>
    <property type="molecule type" value="Genomic_DNA"/>
</dbReference>
<reference evidence="3" key="1">
    <citation type="journal article" date="2019" name="Int. J. Syst. Evol. Microbiol.">
        <title>The Global Catalogue of Microorganisms (GCM) 10K type strain sequencing project: providing services to taxonomists for standard genome sequencing and annotation.</title>
        <authorList>
            <consortium name="The Broad Institute Genomics Platform"/>
            <consortium name="The Broad Institute Genome Sequencing Center for Infectious Disease"/>
            <person name="Wu L."/>
            <person name="Ma J."/>
        </authorList>
    </citation>
    <scope>NUCLEOTIDE SEQUENCE [LARGE SCALE GENOMIC DNA]</scope>
    <source>
        <strain evidence="3">KCTC 42211</strain>
    </source>
</reference>
<keyword evidence="1" id="KW-0472">Membrane</keyword>
<organism evidence="2 3">
    <name type="scientific">Luteimonas notoginsengisoli</name>
    <dbReference type="NCBI Taxonomy" id="1578200"/>
    <lineage>
        <taxon>Bacteria</taxon>
        <taxon>Pseudomonadati</taxon>
        <taxon>Pseudomonadota</taxon>
        <taxon>Gammaproteobacteria</taxon>
        <taxon>Lysobacterales</taxon>
        <taxon>Lysobacteraceae</taxon>
        <taxon>Luteimonas</taxon>
    </lineage>
</organism>
<keyword evidence="3" id="KW-1185">Reference proteome</keyword>
<gene>
    <name evidence="2" type="ORF">ACFOM9_08505</name>
</gene>
<keyword evidence="1" id="KW-1133">Transmembrane helix</keyword>